<protein>
    <submittedName>
        <fullName evidence="1">Uncharacterized protein</fullName>
    </submittedName>
</protein>
<accession>A0A7L4YJV4</accession>
<dbReference type="AlphaFoldDB" id="A0A7L4YJV4"/>
<keyword evidence="2" id="KW-1185">Reference proteome</keyword>
<evidence type="ECO:0000313" key="1">
    <source>
        <dbReference type="EMBL" id="QHB99550.1"/>
    </source>
</evidence>
<dbReference type="Proteomes" id="UP000463857">
    <property type="component" value="Chromosome"/>
</dbReference>
<gene>
    <name evidence="1" type="ORF">EK0264_04120</name>
</gene>
<organism evidence="1 2">
    <name type="scientific">Epidermidibacterium keratini</name>
    <dbReference type="NCBI Taxonomy" id="1891644"/>
    <lineage>
        <taxon>Bacteria</taxon>
        <taxon>Bacillati</taxon>
        <taxon>Actinomycetota</taxon>
        <taxon>Actinomycetes</taxon>
        <taxon>Sporichthyales</taxon>
        <taxon>Sporichthyaceae</taxon>
        <taxon>Epidermidibacterium</taxon>
    </lineage>
</organism>
<dbReference type="KEGG" id="eke:EK0264_04120"/>
<evidence type="ECO:0000313" key="2">
    <source>
        <dbReference type="Proteomes" id="UP000463857"/>
    </source>
</evidence>
<reference evidence="1 2" key="1">
    <citation type="journal article" date="2018" name="Int. J. Syst. Evol. Microbiol.">
        <title>Epidermidibacterium keratini gen. nov., sp. nov., a member of the family Sporichthyaceae, isolated from keratin epidermis.</title>
        <authorList>
            <person name="Lee D.G."/>
            <person name="Trujillo M.E."/>
            <person name="Kang S."/>
            <person name="Nam J.J."/>
            <person name="Kim Y.J."/>
        </authorList>
    </citation>
    <scope>NUCLEOTIDE SEQUENCE [LARGE SCALE GENOMIC DNA]</scope>
    <source>
        <strain evidence="1 2">EPI-7</strain>
    </source>
</reference>
<dbReference type="RefSeq" id="WP_159543221.1">
    <property type="nucleotide sequence ID" value="NZ_CP047156.1"/>
</dbReference>
<dbReference type="EMBL" id="CP047156">
    <property type="protein sequence ID" value="QHB99550.1"/>
    <property type="molecule type" value="Genomic_DNA"/>
</dbReference>
<proteinExistence type="predicted"/>
<sequence>MSAQTCQPEETPVHIEVVAVVAHCVTELEQIGRAAELTTPAVARAVERVAQQIAGTVIDRLREWPS</sequence>
<dbReference type="InParanoid" id="A0A7L4YJV4"/>
<name>A0A7L4YJV4_9ACTN</name>